<name>A0A5P8KJ80_9ACTN</name>
<keyword evidence="1" id="KW-0472">Membrane</keyword>
<evidence type="ECO:0000256" key="1">
    <source>
        <dbReference type="SAM" id="Phobius"/>
    </source>
</evidence>
<evidence type="ECO:0000313" key="2">
    <source>
        <dbReference type="EMBL" id="QFR03105.1"/>
    </source>
</evidence>
<proteinExistence type="predicted"/>
<feature type="transmembrane region" description="Helical" evidence="1">
    <location>
        <begin position="112"/>
        <end position="133"/>
    </location>
</feature>
<sequence>MPAARLAVLARTTDPRTMLRRFLAVDAVVTGANGLAYLLAAGPLDRFLGVGSGLLLGLGAFLTVYAAGVALLAARERPAAPLVRAVIEANLGWAVLSLVALVLWLTPSTAGAVWTLLQAVTVAWFAAVQYVALRAADSRKNAD</sequence>
<dbReference type="AlphaFoldDB" id="A0A5P8KJ80"/>
<reference evidence="2 3" key="1">
    <citation type="submission" date="2019-10" db="EMBL/GenBank/DDBJ databases">
        <title>Streptomyces sp. strain GY16 isolated from leaves of Broussonetia papyrifera.</title>
        <authorList>
            <person name="Mo P."/>
        </authorList>
    </citation>
    <scope>NUCLEOTIDE SEQUENCE [LARGE SCALE GENOMIC DNA]</scope>
    <source>
        <strain evidence="2 3">GY16</strain>
    </source>
</reference>
<protein>
    <recommendedName>
        <fullName evidence="4">Integral membrane protein</fullName>
    </recommendedName>
</protein>
<organism evidence="2 3">
    <name type="scientific">Streptomyces phaeolivaceus</name>
    <dbReference type="NCBI Taxonomy" id="2653200"/>
    <lineage>
        <taxon>Bacteria</taxon>
        <taxon>Bacillati</taxon>
        <taxon>Actinomycetota</taxon>
        <taxon>Actinomycetes</taxon>
        <taxon>Kitasatosporales</taxon>
        <taxon>Streptomycetaceae</taxon>
        <taxon>Streptomyces</taxon>
    </lineage>
</organism>
<feature type="transmembrane region" description="Helical" evidence="1">
    <location>
        <begin position="85"/>
        <end position="106"/>
    </location>
</feature>
<keyword evidence="1" id="KW-0812">Transmembrane</keyword>
<feature type="transmembrane region" description="Helical" evidence="1">
    <location>
        <begin position="21"/>
        <end position="41"/>
    </location>
</feature>
<dbReference type="Proteomes" id="UP000327294">
    <property type="component" value="Chromosome"/>
</dbReference>
<keyword evidence="1" id="KW-1133">Transmembrane helix</keyword>
<dbReference type="EMBL" id="CP045096">
    <property type="protein sequence ID" value="QFR03105.1"/>
    <property type="molecule type" value="Genomic_DNA"/>
</dbReference>
<evidence type="ECO:0008006" key="4">
    <source>
        <dbReference type="Google" id="ProtNLM"/>
    </source>
</evidence>
<accession>A0A5P8KJ80</accession>
<evidence type="ECO:0000313" key="3">
    <source>
        <dbReference type="Proteomes" id="UP000327294"/>
    </source>
</evidence>
<dbReference type="KEGG" id="sphv:F9278_39730"/>
<dbReference type="RefSeq" id="WP_152174406.1">
    <property type="nucleotide sequence ID" value="NZ_CP045096.1"/>
</dbReference>
<feature type="transmembrane region" description="Helical" evidence="1">
    <location>
        <begin position="47"/>
        <end position="73"/>
    </location>
</feature>
<gene>
    <name evidence="2" type="ORF">F9278_39730</name>
</gene>
<keyword evidence="3" id="KW-1185">Reference proteome</keyword>